<name>A0A843YX19_LEUME</name>
<dbReference type="RefSeq" id="WP_010288466.1">
    <property type="nucleotide sequence ID" value="NZ_AP017936.1"/>
</dbReference>
<accession>A0A843YX19</accession>
<proteinExistence type="predicted"/>
<dbReference type="InterPro" id="IPR010133">
    <property type="entry name" value="Bacteriocin_signal_seq"/>
</dbReference>
<reference evidence="1 2" key="1">
    <citation type="submission" date="2019-10" db="EMBL/GenBank/DDBJ databases">
        <title>WGS of Leuconostoc mesenteroides.</title>
        <authorList>
            <person name="Melo Bolivar J."/>
            <person name="Marino-Ramirez L."/>
            <person name="Villamil Diaz L.M."/>
        </authorList>
    </citation>
    <scope>NUCLEOTIDE SEQUENCE [LARGE SCALE GENOMIC DNA]</scope>
    <source>
        <strain evidence="1 2">M11</strain>
    </source>
</reference>
<protein>
    <submittedName>
        <fullName evidence="1">Bacteriocin</fullName>
    </submittedName>
</protein>
<dbReference type="Proteomes" id="UP000469952">
    <property type="component" value="Unassembled WGS sequence"/>
</dbReference>
<dbReference type="OrthoDB" id="2152126at2"/>
<evidence type="ECO:0000313" key="2">
    <source>
        <dbReference type="Proteomes" id="UP000469952"/>
    </source>
</evidence>
<dbReference type="AlphaFoldDB" id="A0A843YX19"/>
<dbReference type="NCBIfam" id="TIGR01847">
    <property type="entry name" value="bacteriocin_sig"/>
    <property type="match status" value="1"/>
</dbReference>
<gene>
    <name evidence="1" type="ORF">GFV13_05905</name>
</gene>
<evidence type="ECO:0000313" key="1">
    <source>
        <dbReference type="EMBL" id="MQR26807.1"/>
    </source>
</evidence>
<organism evidence="1 2">
    <name type="scientific">Leuconostoc mesenteroides</name>
    <dbReference type="NCBI Taxonomy" id="1245"/>
    <lineage>
        <taxon>Bacteria</taxon>
        <taxon>Bacillati</taxon>
        <taxon>Bacillota</taxon>
        <taxon>Bacilli</taxon>
        <taxon>Lactobacillales</taxon>
        <taxon>Lactobacillaceae</taxon>
        <taxon>Leuconostoc</taxon>
    </lineage>
</organism>
<comment type="caution">
    <text evidence="1">The sequence shown here is derived from an EMBL/GenBank/DDBJ whole genome shotgun (WGS) entry which is preliminary data.</text>
</comment>
<sequence>MEKLSEQELAKVSGGFPLLPIVVPIIAGGATYVAKDAWNHLDQIRSGWRKAGNSKW</sequence>
<dbReference type="GeneID" id="31478155"/>
<dbReference type="EMBL" id="WIPA01000007">
    <property type="protein sequence ID" value="MQR26807.1"/>
    <property type="molecule type" value="Genomic_DNA"/>
</dbReference>